<evidence type="ECO:0000256" key="9">
    <source>
        <dbReference type="ARBA" id="ARBA00023180"/>
    </source>
</evidence>
<reference evidence="14 15" key="1">
    <citation type="submission" date="2024-04" db="EMBL/GenBank/DDBJ databases">
        <authorList>
            <consortium name="Genoscope - CEA"/>
            <person name="William W."/>
        </authorList>
    </citation>
    <scope>NUCLEOTIDE SEQUENCE [LARGE SCALE GENOMIC DNA]</scope>
</reference>
<evidence type="ECO:0000313" key="14">
    <source>
        <dbReference type="EMBL" id="CAL1525850.1"/>
    </source>
</evidence>
<protein>
    <recommendedName>
        <fullName evidence="13">SEA domain-containing protein</fullName>
    </recommendedName>
</protein>
<keyword evidence="12" id="KW-0812">Transmembrane</keyword>
<dbReference type="AlphaFoldDB" id="A0AAV2GXI1"/>
<dbReference type="GO" id="GO:0001750">
    <property type="term" value="C:photoreceptor outer segment"/>
    <property type="evidence" value="ECO:0007669"/>
    <property type="project" value="UniProtKB-SubCell"/>
</dbReference>
<keyword evidence="4" id="KW-0964">Secreted</keyword>
<gene>
    <name evidence="14" type="ORF">GSLYS_00000027001</name>
</gene>
<dbReference type="Proteomes" id="UP001497497">
    <property type="component" value="Unassembled WGS sequence"/>
</dbReference>
<accession>A0AAV2GXI1</accession>
<organism evidence="14 15">
    <name type="scientific">Lymnaea stagnalis</name>
    <name type="common">Great pond snail</name>
    <name type="synonym">Helix stagnalis</name>
    <dbReference type="NCBI Taxonomy" id="6523"/>
    <lineage>
        <taxon>Eukaryota</taxon>
        <taxon>Metazoa</taxon>
        <taxon>Spiralia</taxon>
        <taxon>Lophotrochozoa</taxon>
        <taxon>Mollusca</taxon>
        <taxon>Gastropoda</taxon>
        <taxon>Heterobranchia</taxon>
        <taxon>Euthyneura</taxon>
        <taxon>Panpulmonata</taxon>
        <taxon>Hygrophila</taxon>
        <taxon>Lymnaeoidea</taxon>
        <taxon>Lymnaeidae</taxon>
        <taxon>Lymnaea</taxon>
    </lineage>
</organism>
<sequence>MTTLTTTATTPSALNSTPDSSTDIPLDFKSFNDAKSFFNLDFTLKFNMTFVDDLNDPQSAQYKNTAQNFTAMLTPVYQQIPSFKQIDIVDLVPGSIIVLYTTQFSLSSNDNVTEMLKSSQAPLSQLPNVDSEYLAYNYPLQMRMAASTISEILNDSCRAVGICDPGYTCRADLKKCVHKCVDYTCSQNAECFLNEYDLPQCRCKQSEKYVYSGPNCSIVQERLSLGSTEIIALGVSVGLAAIIVAVILTLTIIRCRRRRKQAADEQSNFVTSEFEDNSTPWSGPDPLRLALSGNEIHRDRRTSSAYNRNHTLLPDNDDRLRELGTQDVIYIPDPVYPGRRDQLSRTDPHFRFSEADLSERKPTLRKAREDSPRESAQLRIHTTEP</sequence>
<comment type="caution">
    <text evidence="14">The sequence shown here is derived from an EMBL/GenBank/DDBJ whole genome shotgun (WGS) entry which is preliminary data.</text>
</comment>
<feature type="compositionally biased region" description="Basic and acidic residues" evidence="11">
    <location>
        <begin position="338"/>
        <end position="373"/>
    </location>
</feature>
<evidence type="ECO:0000256" key="4">
    <source>
        <dbReference type="ARBA" id="ARBA00022525"/>
    </source>
</evidence>
<dbReference type="InterPro" id="IPR039861">
    <property type="entry name" value="IMPG"/>
</dbReference>
<dbReference type="PANTHER" id="PTHR12199">
    <property type="entry name" value="INTERPHOTORECEPTOR MATRIX PROTEOGLYCAN"/>
    <property type="match status" value="1"/>
</dbReference>
<keyword evidence="6" id="KW-0358">Heparin-binding</keyword>
<keyword evidence="5" id="KW-0272">Extracellular matrix</keyword>
<keyword evidence="12" id="KW-1133">Transmembrane helix</keyword>
<keyword evidence="9" id="KW-0325">Glycoprotein</keyword>
<feature type="compositionally biased region" description="Low complexity" evidence="11">
    <location>
        <begin position="1"/>
        <end position="18"/>
    </location>
</feature>
<dbReference type="GO" id="GO:0007601">
    <property type="term" value="P:visual perception"/>
    <property type="evidence" value="ECO:0007669"/>
    <property type="project" value="InterPro"/>
</dbReference>
<evidence type="ECO:0000259" key="13">
    <source>
        <dbReference type="PROSITE" id="PS50024"/>
    </source>
</evidence>
<evidence type="ECO:0000256" key="6">
    <source>
        <dbReference type="ARBA" id="ARBA00022674"/>
    </source>
</evidence>
<evidence type="ECO:0000256" key="11">
    <source>
        <dbReference type="SAM" id="MobiDB-lite"/>
    </source>
</evidence>
<name>A0AAV2GXI1_LYMST</name>
<evidence type="ECO:0000256" key="10">
    <source>
        <dbReference type="ARBA" id="ARBA00023273"/>
    </source>
</evidence>
<evidence type="ECO:0000256" key="3">
    <source>
        <dbReference type="ARBA" id="ARBA00004593"/>
    </source>
</evidence>
<dbReference type="InterPro" id="IPR036364">
    <property type="entry name" value="SEA_dom_sf"/>
</dbReference>
<feature type="transmembrane region" description="Helical" evidence="12">
    <location>
        <begin position="230"/>
        <end position="253"/>
    </location>
</feature>
<dbReference type="GO" id="GO:0008201">
    <property type="term" value="F:heparin binding"/>
    <property type="evidence" value="ECO:0007669"/>
    <property type="project" value="UniProtKB-KW"/>
</dbReference>
<dbReference type="GO" id="GO:0033165">
    <property type="term" value="C:interphotoreceptor matrix"/>
    <property type="evidence" value="ECO:0007669"/>
    <property type="project" value="UniProtKB-SubCell"/>
</dbReference>
<dbReference type="GO" id="GO:0001917">
    <property type="term" value="C:photoreceptor inner segment"/>
    <property type="evidence" value="ECO:0007669"/>
    <property type="project" value="UniProtKB-SubCell"/>
</dbReference>
<evidence type="ECO:0000256" key="12">
    <source>
        <dbReference type="SAM" id="Phobius"/>
    </source>
</evidence>
<comment type="subcellular location">
    <subcellularLocation>
        <location evidence="2">Cell projection</location>
        <location evidence="2">Cilium</location>
        <location evidence="2">Photoreceptor outer segment</location>
    </subcellularLocation>
    <subcellularLocation>
        <location evidence="1">Photoreceptor inner segment</location>
    </subcellularLocation>
    <subcellularLocation>
        <location evidence="3">Secreted</location>
        <location evidence="3">Extracellular space</location>
        <location evidence="3">Extracellular matrix</location>
        <location evidence="3">Interphotoreceptor matrix</location>
    </subcellularLocation>
</comment>
<dbReference type="PROSITE" id="PS50024">
    <property type="entry name" value="SEA"/>
    <property type="match status" value="1"/>
</dbReference>
<dbReference type="SUPFAM" id="SSF82671">
    <property type="entry name" value="SEA domain"/>
    <property type="match status" value="1"/>
</dbReference>
<keyword evidence="8" id="KW-0677">Repeat</keyword>
<dbReference type="Pfam" id="PF01390">
    <property type="entry name" value="SEA"/>
    <property type="match status" value="1"/>
</dbReference>
<dbReference type="EMBL" id="CAXITT010000001">
    <property type="protein sequence ID" value="CAL1525850.1"/>
    <property type="molecule type" value="Genomic_DNA"/>
</dbReference>
<evidence type="ECO:0000256" key="5">
    <source>
        <dbReference type="ARBA" id="ARBA00022530"/>
    </source>
</evidence>
<evidence type="ECO:0000256" key="7">
    <source>
        <dbReference type="ARBA" id="ARBA00022729"/>
    </source>
</evidence>
<feature type="region of interest" description="Disordered" evidence="11">
    <location>
        <begin position="1"/>
        <end position="20"/>
    </location>
</feature>
<evidence type="ECO:0000256" key="2">
    <source>
        <dbReference type="ARBA" id="ARBA00004504"/>
    </source>
</evidence>
<dbReference type="InterPro" id="IPR000082">
    <property type="entry name" value="SEA_dom"/>
</dbReference>
<feature type="region of interest" description="Disordered" evidence="11">
    <location>
        <begin position="335"/>
        <end position="385"/>
    </location>
</feature>
<keyword evidence="10" id="KW-0966">Cell projection</keyword>
<evidence type="ECO:0000256" key="8">
    <source>
        <dbReference type="ARBA" id="ARBA00022737"/>
    </source>
</evidence>
<proteinExistence type="predicted"/>
<keyword evidence="7" id="KW-0732">Signal</keyword>
<evidence type="ECO:0000313" key="15">
    <source>
        <dbReference type="Proteomes" id="UP001497497"/>
    </source>
</evidence>
<feature type="domain" description="SEA" evidence="13">
    <location>
        <begin position="34"/>
        <end position="154"/>
    </location>
</feature>
<keyword evidence="12" id="KW-0472">Membrane</keyword>
<evidence type="ECO:0000256" key="1">
    <source>
        <dbReference type="ARBA" id="ARBA00004437"/>
    </source>
</evidence>
<keyword evidence="15" id="KW-1185">Reference proteome</keyword>
<dbReference type="PANTHER" id="PTHR12199:SF5">
    <property type="entry name" value="MUCIN-2-LIKE ISOFORM X1"/>
    <property type="match status" value="1"/>
</dbReference>
<dbReference type="Gene3D" id="3.30.70.960">
    <property type="entry name" value="SEA domain"/>
    <property type="match status" value="1"/>
</dbReference>